<comment type="subcellular location">
    <subcellularLocation>
        <location evidence="1">Membrane</location>
        <topology evidence="1">Multi-pass membrane protein</topology>
    </subcellularLocation>
</comment>
<evidence type="ECO:0000256" key="4">
    <source>
        <dbReference type="ARBA" id="ARBA00022989"/>
    </source>
</evidence>
<keyword evidence="5 7" id="KW-0472">Membrane</keyword>
<proteinExistence type="predicted"/>
<dbReference type="GO" id="GO:0015179">
    <property type="term" value="F:L-amino acid transmembrane transporter activity"/>
    <property type="evidence" value="ECO:0007669"/>
    <property type="project" value="TreeGrafter"/>
</dbReference>
<protein>
    <submittedName>
        <fullName evidence="9">Vacuolar amino acid transporter 1</fullName>
    </submittedName>
</protein>
<organism evidence="9">
    <name type="scientific">Anthurium amnicola</name>
    <dbReference type="NCBI Taxonomy" id="1678845"/>
    <lineage>
        <taxon>Eukaryota</taxon>
        <taxon>Viridiplantae</taxon>
        <taxon>Streptophyta</taxon>
        <taxon>Embryophyta</taxon>
        <taxon>Tracheophyta</taxon>
        <taxon>Spermatophyta</taxon>
        <taxon>Magnoliopsida</taxon>
        <taxon>Liliopsida</taxon>
        <taxon>Araceae</taxon>
        <taxon>Pothoideae</taxon>
        <taxon>Potheae</taxon>
        <taxon>Anthurium</taxon>
    </lineage>
</organism>
<keyword evidence="3" id="KW-0813">Transport</keyword>
<feature type="transmembrane region" description="Helical" evidence="7">
    <location>
        <begin position="422"/>
        <end position="443"/>
    </location>
</feature>
<feature type="transmembrane region" description="Helical" evidence="7">
    <location>
        <begin position="325"/>
        <end position="349"/>
    </location>
</feature>
<feature type="transmembrane region" description="Helical" evidence="7">
    <location>
        <begin position="208"/>
        <end position="231"/>
    </location>
</feature>
<dbReference type="EMBL" id="GDJX01012833">
    <property type="protein sequence ID" value="JAT55103.1"/>
    <property type="molecule type" value="Transcribed_RNA"/>
</dbReference>
<evidence type="ECO:0000256" key="1">
    <source>
        <dbReference type="ARBA" id="ARBA00004141"/>
    </source>
</evidence>
<feature type="region of interest" description="Disordered" evidence="6">
    <location>
        <begin position="1"/>
        <end position="21"/>
    </location>
</feature>
<sequence>MGNCSSSPSSSEIPQTHGGVSHGEGSYLGVPLLHDCEHGLSNSPDTKYGVVVGRHCPEPQQGASFLRTCFNGFNALSGVGILSIPYALSEGGWLSLVLLLALAAICCYTGLLLQRCMDAGSHIETYPDIGEFAFGYRGRLAVSFFMYLELYLVAVGFLILEGDNLGKLLPGTSVEVGGIRIEGKQLFTLVSALVILPTTWLRSLGALAYVSVGGVVASVVVVGCVFWAGAFDHVGFHQRGQVVNFSGLPNALGLYAFCFCGHAVFPTLCTSMKDKKQFPKVLLVCFALCTLNYGSIAVIGYLMYGGDLKSQITLNLPVGNLNTKIAIITTLINPFTKYALLVTPVATAIEQQLSFKNKIPLSFFTRTSLVISTVVIALTVPLFGLLMSLIGSFLSVIASMLLPCICYIKIFDATRRSKLESIIIMGIMAMGTVIGVMGTYSSLQQIVNNI</sequence>
<dbReference type="PANTHER" id="PTHR22950">
    <property type="entry name" value="AMINO ACID TRANSPORTER"/>
    <property type="match status" value="1"/>
</dbReference>
<dbReference type="GO" id="GO:0005774">
    <property type="term" value="C:vacuolar membrane"/>
    <property type="evidence" value="ECO:0007669"/>
    <property type="project" value="TreeGrafter"/>
</dbReference>
<reference evidence="9" key="1">
    <citation type="submission" date="2015-07" db="EMBL/GenBank/DDBJ databases">
        <title>Transcriptome Assembly of Anthurium amnicola.</title>
        <authorList>
            <person name="Suzuki J."/>
        </authorList>
    </citation>
    <scope>NUCLEOTIDE SEQUENCE</scope>
</reference>
<evidence type="ECO:0000259" key="8">
    <source>
        <dbReference type="Pfam" id="PF01490"/>
    </source>
</evidence>
<keyword evidence="3" id="KW-0029">Amino-acid transport</keyword>
<evidence type="ECO:0000256" key="3">
    <source>
        <dbReference type="ARBA" id="ARBA00022970"/>
    </source>
</evidence>
<evidence type="ECO:0000256" key="7">
    <source>
        <dbReference type="SAM" id="Phobius"/>
    </source>
</evidence>
<evidence type="ECO:0000256" key="6">
    <source>
        <dbReference type="SAM" id="MobiDB-lite"/>
    </source>
</evidence>
<feature type="transmembrane region" description="Helical" evidence="7">
    <location>
        <begin position="93"/>
        <end position="113"/>
    </location>
</feature>
<gene>
    <name evidence="9" type="primary">AVT1_11</name>
    <name evidence="9" type="ORF">g.124792</name>
</gene>
<evidence type="ECO:0000313" key="9">
    <source>
        <dbReference type="EMBL" id="JAT55103.1"/>
    </source>
</evidence>
<feature type="transmembrane region" description="Helical" evidence="7">
    <location>
        <begin position="389"/>
        <end position="410"/>
    </location>
</feature>
<evidence type="ECO:0000256" key="2">
    <source>
        <dbReference type="ARBA" id="ARBA00022692"/>
    </source>
</evidence>
<feature type="transmembrane region" description="Helical" evidence="7">
    <location>
        <begin position="281"/>
        <end position="305"/>
    </location>
</feature>
<feature type="transmembrane region" description="Helical" evidence="7">
    <location>
        <begin position="251"/>
        <end position="269"/>
    </location>
</feature>
<keyword evidence="2 7" id="KW-0812">Transmembrane</keyword>
<accession>A0A1D1YKC7</accession>
<feature type="transmembrane region" description="Helical" evidence="7">
    <location>
        <begin position="361"/>
        <end position="383"/>
    </location>
</feature>
<feature type="transmembrane region" description="Helical" evidence="7">
    <location>
        <begin position="140"/>
        <end position="160"/>
    </location>
</feature>
<keyword evidence="4 7" id="KW-1133">Transmembrane helix</keyword>
<dbReference type="Pfam" id="PF01490">
    <property type="entry name" value="Aa_trans"/>
    <property type="match status" value="1"/>
</dbReference>
<dbReference type="InterPro" id="IPR013057">
    <property type="entry name" value="AA_transpt_TM"/>
</dbReference>
<dbReference type="AlphaFoldDB" id="A0A1D1YKC7"/>
<feature type="domain" description="Amino acid transporter transmembrane" evidence="8">
    <location>
        <begin position="62"/>
        <end position="441"/>
    </location>
</feature>
<evidence type="ECO:0000256" key="5">
    <source>
        <dbReference type="ARBA" id="ARBA00023136"/>
    </source>
</evidence>
<name>A0A1D1YKC7_9ARAE</name>
<feature type="compositionally biased region" description="Low complexity" evidence="6">
    <location>
        <begin position="1"/>
        <end position="11"/>
    </location>
</feature>
<feature type="transmembrane region" description="Helical" evidence="7">
    <location>
        <begin position="185"/>
        <end position="201"/>
    </location>
</feature>
<dbReference type="PANTHER" id="PTHR22950:SF698">
    <property type="entry name" value="AMINO ACID TRANSPORTER TRANSMEMBRANE DOMAIN-CONTAINING PROTEIN"/>
    <property type="match status" value="1"/>
</dbReference>